<name>A0ABV7SE81_9ACTN</name>
<dbReference type="Proteomes" id="UP001595701">
    <property type="component" value="Unassembled WGS sequence"/>
</dbReference>
<protein>
    <submittedName>
        <fullName evidence="7">Ketopantoate reductase family protein</fullName>
    </submittedName>
</protein>
<dbReference type="InterPro" id="IPR013752">
    <property type="entry name" value="KPA_reductase"/>
</dbReference>
<dbReference type="Gene3D" id="3.40.50.720">
    <property type="entry name" value="NAD(P)-binding Rossmann-like Domain"/>
    <property type="match status" value="1"/>
</dbReference>
<evidence type="ECO:0000256" key="3">
    <source>
        <dbReference type="ARBA" id="ARBA00023002"/>
    </source>
</evidence>
<dbReference type="InterPro" id="IPR051402">
    <property type="entry name" value="KPR-Related"/>
</dbReference>
<evidence type="ECO:0000259" key="6">
    <source>
        <dbReference type="Pfam" id="PF08546"/>
    </source>
</evidence>
<dbReference type="Gene3D" id="1.10.1040.10">
    <property type="entry name" value="N-(1-d-carboxylethyl)-l-norvaline Dehydrogenase, domain 2"/>
    <property type="match status" value="1"/>
</dbReference>
<feature type="region of interest" description="Disordered" evidence="4">
    <location>
        <begin position="242"/>
        <end position="272"/>
    </location>
</feature>
<keyword evidence="8" id="KW-1185">Reference proteome</keyword>
<feature type="domain" description="Ketopantoate reductase C-terminal" evidence="6">
    <location>
        <begin position="187"/>
        <end position="309"/>
    </location>
</feature>
<feature type="compositionally biased region" description="Basic and acidic residues" evidence="4">
    <location>
        <begin position="243"/>
        <end position="261"/>
    </location>
</feature>
<dbReference type="PANTHER" id="PTHR21708">
    <property type="entry name" value="PROBABLE 2-DEHYDROPANTOATE 2-REDUCTASE"/>
    <property type="match status" value="1"/>
</dbReference>
<evidence type="ECO:0000313" key="8">
    <source>
        <dbReference type="Proteomes" id="UP001595701"/>
    </source>
</evidence>
<accession>A0ABV7SE81</accession>
<sequence length="355" mass="37406">MRYIIIGAGAVGGTIGARLAGAGREVVLVARGAQYTALREDGLRFRTPDGEHTHRLPVVDGPAALGALRTDDVLVLTVKTQDSEAALDAWGPAPVAGGGSAAERLPVVCAQNGVESQRIALRRFRRVYGVCVWLPCTFVEPGVVSAAGTPLTGILHMGRYPHGADETARRIAADLEKARFEAPVVPDVARWQYAKLLGNLANAVEAVSGPIADEVARGLYERVRAEGESVLRAAGIPYASQAEQKEARGDKVRLEPLDGAERGGGSSWQSLTRGTGTIEADHLNGEIVLLGRLHGVPTPLNELLQRLANTFARERRAAGSLPVAELIRLADEADKMDEISEAGEADDVVSAAAGA</sequence>
<evidence type="ECO:0000259" key="5">
    <source>
        <dbReference type="Pfam" id="PF02558"/>
    </source>
</evidence>
<reference evidence="8" key="1">
    <citation type="journal article" date="2019" name="Int. J. Syst. Evol. Microbiol.">
        <title>The Global Catalogue of Microorganisms (GCM) 10K type strain sequencing project: providing services to taxonomists for standard genome sequencing and annotation.</title>
        <authorList>
            <consortium name="The Broad Institute Genomics Platform"/>
            <consortium name="The Broad Institute Genome Sequencing Center for Infectious Disease"/>
            <person name="Wu L."/>
            <person name="Ma J."/>
        </authorList>
    </citation>
    <scope>NUCLEOTIDE SEQUENCE [LARGE SCALE GENOMIC DNA]</scope>
    <source>
        <strain evidence="8">CGMCC 4.7035</strain>
    </source>
</reference>
<dbReference type="InterPro" id="IPR013332">
    <property type="entry name" value="KPR_N"/>
</dbReference>
<dbReference type="RefSeq" id="WP_310769382.1">
    <property type="nucleotide sequence ID" value="NZ_JBHRWR010000009.1"/>
</dbReference>
<dbReference type="InterPro" id="IPR013328">
    <property type="entry name" value="6PGD_dom2"/>
</dbReference>
<gene>
    <name evidence="7" type="ORF">ACFOZ0_15440</name>
</gene>
<keyword evidence="2" id="KW-0521">NADP</keyword>
<comment type="caution">
    <text evidence="7">The sequence shown here is derived from an EMBL/GenBank/DDBJ whole genome shotgun (WGS) entry which is preliminary data.</text>
</comment>
<dbReference type="InterPro" id="IPR003710">
    <property type="entry name" value="ApbA"/>
</dbReference>
<evidence type="ECO:0000256" key="2">
    <source>
        <dbReference type="ARBA" id="ARBA00022857"/>
    </source>
</evidence>
<dbReference type="InterPro" id="IPR008927">
    <property type="entry name" value="6-PGluconate_DH-like_C_sf"/>
</dbReference>
<dbReference type="InterPro" id="IPR036291">
    <property type="entry name" value="NAD(P)-bd_dom_sf"/>
</dbReference>
<dbReference type="EMBL" id="JBHRWR010000009">
    <property type="protein sequence ID" value="MFC3574642.1"/>
    <property type="molecule type" value="Genomic_DNA"/>
</dbReference>
<keyword evidence="3" id="KW-0560">Oxidoreductase</keyword>
<dbReference type="NCBIfam" id="TIGR00745">
    <property type="entry name" value="apbA_panE"/>
    <property type="match status" value="1"/>
</dbReference>
<proteinExistence type="inferred from homology"/>
<dbReference type="SUPFAM" id="SSF48179">
    <property type="entry name" value="6-phosphogluconate dehydrogenase C-terminal domain-like"/>
    <property type="match status" value="1"/>
</dbReference>
<evidence type="ECO:0000256" key="4">
    <source>
        <dbReference type="SAM" id="MobiDB-lite"/>
    </source>
</evidence>
<comment type="similarity">
    <text evidence="1">Belongs to the ketopantoate reductase family.</text>
</comment>
<dbReference type="PANTHER" id="PTHR21708:SF26">
    <property type="entry name" value="2-DEHYDROPANTOATE 2-REDUCTASE"/>
    <property type="match status" value="1"/>
</dbReference>
<dbReference type="Pfam" id="PF02558">
    <property type="entry name" value="ApbA"/>
    <property type="match status" value="1"/>
</dbReference>
<evidence type="ECO:0000256" key="1">
    <source>
        <dbReference type="ARBA" id="ARBA00007870"/>
    </source>
</evidence>
<dbReference type="Pfam" id="PF08546">
    <property type="entry name" value="ApbA_C"/>
    <property type="match status" value="1"/>
</dbReference>
<dbReference type="SUPFAM" id="SSF51735">
    <property type="entry name" value="NAD(P)-binding Rossmann-fold domains"/>
    <property type="match status" value="1"/>
</dbReference>
<evidence type="ECO:0000313" key="7">
    <source>
        <dbReference type="EMBL" id="MFC3574642.1"/>
    </source>
</evidence>
<feature type="domain" description="Ketopantoate reductase N-terminal" evidence="5">
    <location>
        <begin position="4"/>
        <end position="158"/>
    </location>
</feature>
<organism evidence="7 8">
    <name type="scientific">Streptomyces yaanensis</name>
    <dbReference type="NCBI Taxonomy" id="1142239"/>
    <lineage>
        <taxon>Bacteria</taxon>
        <taxon>Bacillati</taxon>
        <taxon>Actinomycetota</taxon>
        <taxon>Actinomycetes</taxon>
        <taxon>Kitasatosporales</taxon>
        <taxon>Streptomycetaceae</taxon>
        <taxon>Streptomyces</taxon>
    </lineage>
</organism>